<dbReference type="InterPro" id="IPR036866">
    <property type="entry name" value="RibonucZ/Hydroxyglut_hydro"/>
</dbReference>
<comment type="similarity">
    <text evidence="2">Belongs to the DNA repair metallo-beta-lactamase (DRMBL) family.</text>
</comment>
<organism evidence="8 9">
    <name type="scientific">Naegleria fowleri</name>
    <name type="common">Brain eating amoeba</name>
    <dbReference type="NCBI Taxonomy" id="5763"/>
    <lineage>
        <taxon>Eukaryota</taxon>
        <taxon>Discoba</taxon>
        <taxon>Heterolobosea</taxon>
        <taxon>Tetramitia</taxon>
        <taxon>Eutetramitia</taxon>
        <taxon>Vahlkampfiidae</taxon>
        <taxon>Naegleria</taxon>
    </lineage>
</organism>
<feature type="region of interest" description="Disordered" evidence="6">
    <location>
        <begin position="561"/>
        <end position="633"/>
    </location>
</feature>
<sequence length="668" mass="74885">MASNDEDIKIIPGTEFVVDGFKYKHKYSTFFLTHFHSDHYAGLIKTWSHGIIFCTIPTCNLVKKQFSIADKYLRPCEFNKTYEHKDVKFTFLDANHCPGSSLILFQVQETGKAYLHTGDMRFDRSKMLNCEELRPYMRDEILDMVEQNSNGASSSSRPPKKFLDSIFIDTTYCDPYYTFPKQAEAIDFISDLVAMKLNNTSKSYLILIGTYLIGKERIAEGISKKTGKKIFVTFEKFKTLECLALPYMNIFTMDISQTNIHVVNMKDISWKRLFQIRASNKNVDEIVAIKPSAWCFKEMDIPTSMPLDGSIPEVPVKATRNNNITLVEVPYSEHSSFTELRDCVETFNFTNLVPTVYTDPHHKARIIEMLSDDFKYTPITVKFTLPEVVLMEKNVSSSSKSSTPKRGKKKEVPKKDEKQKPISLFFKAKMKKEVKPISADVLNAVVSTPSSSTPQKQEYTLDLDDFDFDDLEEIMDDDQIAESIDGSAQKPSPSVSASPMSLSATPLSNTSRSMPSLDIEPIVVDDDFRDGSQFVMLFESSPMTVDFSPICIDSQEDDVTLNPVPKSSNPFLKNSKTSTTISSASSTTPPFNNNQKSKLKLKRKSTPSGSSSETKKSKPSPPSSSSTSPQSSILSFFAPSSSKPIAINEVVDASGNIILSIDDDDDVL</sequence>
<dbReference type="VEuPathDB" id="AmoebaDB:FDP41_011719"/>
<feature type="compositionally biased region" description="Basic residues" evidence="6">
    <location>
        <begin position="403"/>
        <end position="412"/>
    </location>
</feature>
<dbReference type="RefSeq" id="XP_044566571.1">
    <property type="nucleotide sequence ID" value="XM_044702159.1"/>
</dbReference>
<dbReference type="AlphaFoldDB" id="A0A6A5C7X6"/>
<dbReference type="Proteomes" id="UP000444721">
    <property type="component" value="Unassembled WGS sequence"/>
</dbReference>
<evidence type="ECO:0000256" key="3">
    <source>
        <dbReference type="ARBA" id="ARBA00022763"/>
    </source>
</evidence>
<keyword evidence="3" id="KW-0227">DNA damage</keyword>
<keyword evidence="9" id="KW-1185">Reference proteome</keyword>
<dbReference type="VEuPathDB" id="AmoebaDB:NF0040880"/>
<evidence type="ECO:0000313" key="8">
    <source>
        <dbReference type="EMBL" id="KAF0981858.1"/>
    </source>
</evidence>
<feature type="compositionally biased region" description="Low complexity" evidence="6">
    <location>
        <begin position="623"/>
        <end position="633"/>
    </location>
</feature>
<gene>
    <name evidence="8" type="ORF">FDP41_011719</name>
</gene>
<protein>
    <recommendedName>
        <fullName evidence="7">DNA repair metallo-beta-lactamase domain-containing protein</fullName>
    </recommendedName>
</protein>
<evidence type="ECO:0000256" key="6">
    <source>
        <dbReference type="SAM" id="MobiDB-lite"/>
    </source>
</evidence>
<comment type="caution">
    <text evidence="8">The sequence shown here is derived from an EMBL/GenBank/DDBJ whole genome shotgun (WGS) entry which is preliminary data.</text>
</comment>
<dbReference type="GO" id="GO:0005634">
    <property type="term" value="C:nucleus"/>
    <property type="evidence" value="ECO:0007669"/>
    <property type="project" value="UniProtKB-SubCell"/>
</dbReference>
<dbReference type="OrthoDB" id="262529at2759"/>
<evidence type="ECO:0000256" key="2">
    <source>
        <dbReference type="ARBA" id="ARBA00010304"/>
    </source>
</evidence>
<accession>A0A6A5C7X6</accession>
<reference evidence="8 9" key="1">
    <citation type="journal article" date="2019" name="Sci. Rep.">
        <title>Nanopore sequencing improves the draft genome of the human pathogenic amoeba Naegleria fowleri.</title>
        <authorList>
            <person name="Liechti N."/>
            <person name="Schurch N."/>
            <person name="Bruggmann R."/>
            <person name="Wittwer M."/>
        </authorList>
    </citation>
    <scope>NUCLEOTIDE SEQUENCE [LARGE SCALE GENOMIC DNA]</scope>
    <source>
        <strain evidence="8 9">ATCC 30894</strain>
    </source>
</reference>
<keyword evidence="4" id="KW-0234">DNA repair</keyword>
<dbReference type="GO" id="GO:0035312">
    <property type="term" value="F:5'-3' DNA exonuclease activity"/>
    <property type="evidence" value="ECO:0007669"/>
    <property type="project" value="TreeGrafter"/>
</dbReference>
<dbReference type="GO" id="GO:0003684">
    <property type="term" value="F:damaged DNA binding"/>
    <property type="evidence" value="ECO:0007669"/>
    <property type="project" value="TreeGrafter"/>
</dbReference>
<feature type="compositionally biased region" description="Polar residues" evidence="6">
    <location>
        <begin position="565"/>
        <end position="574"/>
    </location>
</feature>
<dbReference type="GeneID" id="68118934"/>
<feature type="compositionally biased region" description="Low complexity" evidence="6">
    <location>
        <begin position="575"/>
        <end position="588"/>
    </location>
</feature>
<dbReference type="OMA" id="EYRSIMM"/>
<evidence type="ECO:0000256" key="4">
    <source>
        <dbReference type="ARBA" id="ARBA00023204"/>
    </source>
</evidence>
<dbReference type="CDD" id="cd16273">
    <property type="entry name" value="SNM1A-1C-like_MBL-fold"/>
    <property type="match status" value="1"/>
</dbReference>
<name>A0A6A5C7X6_NAEFO</name>
<dbReference type="SUPFAM" id="SSF56281">
    <property type="entry name" value="Metallo-hydrolase/oxidoreductase"/>
    <property type="match status" value="1"/>
</dbReference>
<evidence type="ECO:0000313" key="9">
    <source>
        <dbReference type="Proteomes" id="UP000444721"/>
    </source>
</evidence>
<feature type="domain" description="DNA repair metallo-beta-lactamase" evidence="7">
    <location>
        <begin position="249"/>
        <end position="357"/>
    </location>
</feature>
<feature type="compositionally biased region" description="Low complexity" evidence="6">
    <location>
        <begin position="491"/>
        <end position="503"/>
    </location>
</feature>
<comment type="subcellular location">
    <subcellularLocation>
        <location evidence="1">Nucleus</location>
    </subcellularLocation>
</comment>
<dbReference type="EMBL" id="VFQX01000012">
    <property type="protein sequence ID" value="KAF0981858.1"/>
    <property type="molecule type" value="Genomic_DNA"/>
</dbReference>
<evidence type="ECO:0000256" key="1">
    <source>
        <dbReference type="ARBA" id="ARBA00004123"/>
    </source>
</evidence>
<evidence type="ECO:0000256" key="5">
    <source>
        <dbReference type="ARBA" id="ARBA00023242"/>
    </source>
</evidence>
<evidence type="ECO:0000259" key="7">
    <source>
        <dbReference type="Pfam" id="PF07522"/>
    </source>
</evidence>
<keyword evidence="5" id="KW-0539">Nucleus</keyword>
<dbReference type="PANTHER" id="PTHR23240:SF6">
    <property type="entry name" value="DNA CROSS-LINK REPAIR 1A PROTEIN"/>
    <property type="match status" value="1"/>
</dbReference>
<dbReference type="PANTHER" id="PTHR23240">
    <property type="entry name" value="DNA CROSS-LINK REPAIR PROTEIN PSO2/SNM1-RELATED"/>
    <property type="match status" value="1"/>
</dbReference>
<dbReference type="Gene3D" id="3.40.50.12650">
    <property type="match status" value="1"/>
</dbReference>
<dbReference type="GO" id="GO:0036297">
    <property type="term" value="P:interstrand cross-link repair"/>
    <property type="evidence" value="ECO:0007669"/>
    <property type="project" value="TreeGrafter"/>
</dbReference>
<feature type="compositionally biased region" description="Polar residues" evidence="6">
    <location>
        <begin position="504"/>
        <end position="514"/>
    </location>
</feature>
<feature type="region of interest" description="Disordered" evidence="6">
    <location>
        <begin position="483"/>
        <end position="514"/>
    </location>
</feature>
<dbReference type="Pfam" id="PF07522">
    <property type="entry name" value="DRMBL"/>
    <property type="match status" value="1"/>
</dbReference>
<feature type="region of interest" description="Disordered" evidence="6">
    <location>
        <begin position="394"/>
        <end position="416"/>
    </location>
</feature>
<dbReference type="InterPro" id="IPR011084">
    <property type="entry name" value="DRMBL"/>
</dbReference>
<proteinExistence type="inferred from homology"/>
<dbReference type="VEuPathDB" id="AmoebaDB:NfTy_021130"/>
<dbReference type="GO" id="GO:0006303">
    <property type="term" value="P:double-strand break repair via nonhomologous end joining"/>
    <property type="evidence" value="ECO:0007669"/>
    <property type="project" value="TreeGrafter"/>
</dbReference>
<dbReference type="Gene3D" id="3.60.15.10">
    <property type="entry name" value="Ribonuclease Z/Hydroxyacylglutathione hydrolase-like"/>
    <property type="match status" value="1"/>
</dbReference>